<reference evidence="1" key="2">
    <citation type="submission" date="2019-06" db="EMBL/GenBank/DDBJ databases">
        <title>Genomics analysis of Aphanomyces spp. identifies a new class of oomycete effector associated with host adaptation.</title>
        <authorList>
            <person name="Gaulin E."/>
        </authorList>
    </citation>
    <scope>NUCLEOTIDE SEQUENCE</scope>
    <source>
        <strain evidence="1">CBS 578.67</strain>
    </source>
</reference>
<reference evidence="2 3" key="1">
    <citation type="submission" date="2019-03" db="EMBL/GenBank/DDBJ databases">
        <authorList>
            <person name="Gaulin E."/>
            <person name="Dumas B."/>
        </authorList>
    </citation>
    <scope>NUCLEOTIDE SEQUENCE [LARGE SCALE GENOMIC DNA]</scope>
    <source>
        <strain evidence="2">CBS 568.67</strain>
    </source>
</reference>
<proteinExistence type="predicted"/>
<keyword evidence="3" id="KW-1185">Reference proteome</keyword>
<accession>A0A485L5X2</accession>
<evidence type="ECO:0000313" key="3">
    <source>
        <dbReference type="Proteomes" id="UP000332933"/>
    </source>
</evidence>
<dbReference type="AlphaFoldDB" id="A0A485L5X2"/>
<evidence type="ECO:0000313" key="2">
    <source>
        <dbReference type="EMBL" id="VFT93321.1"/>
    </source>
</evidence>
<protein>
    <submittedName>
        <fullName evidence="2">Aste57867_16547 protein</fullName>
    </submittedName>
</protein>
<evidence type="ECO:0000313" key="1">
    <source>
        <dbReference type="EMBL" id="KAF0692370.1"/>
    </source>
</evidence>
<name>A0A485L5X2_9STRA</name>
<gene>
    <name evidence="2" type="primary">Aste57867_16547</name>
    <name evidence="1" type="ORF">As57867_016490</name>
    <name evidence="2" type="ORF">ASTE57867_16547</name>
</gene>
<dbReference type="EMBL" id="VJMH01005894">
    <property type="protein sequence ID" value="KAF0692370.1"/>
    <property type="molecule type" value="Genomic_DNA"/>
</dbReference>
<sequence length="120" mass="13192">MTRSCHSMPTLPAYMITTALFPATPRIALVTPPPIATEATSRHHVSNPSKVYAKACADTAAELEVSVVDPWHTLDMATSRGNTMTRQEGVEDAVRVIHHQIRRHSSAIRPNPQPISYPRA</sequence>
<dbReference type="EMBL" id="CAADRA010005915">
    <property type="protein sequence ID" value="VFT93321.1"/>
    <property type="molecule type" value="Genomic_DNA"/>
</dbReference>
<organism evidence="2 3">
    <name type="scientific">Aphanomyces stellatus</name>
    <dbReference type="NCBI Taxonomy" id="120398"/>
    <lineage>
        <taxon>Eukaryota</taxon>
        <taxon>Sar</taxon>
        <taxon>Stramenopiles</taxon>
        <taxon>Oomycota</taxon>
        <taxon>Saprolegniomycetes</taxon>
        <taxon>Saprolegniales</taxon>
        <taxon>Verrucalvaceae</taxon>
        <taxon>Aphanomyces</taxon>
    </lineage>
</organism>
<dbReference type="Proteomes" id="UP000332933">
    <property type="component" value="Unassembled WGS sequence"/>
</dbReference>